<feature type="region of interest" description="Disordered" evidence="2">
    <location>
        <begin position="386"/>
        <end position="410"/>
    </location>
</feature>
<name>A0A4U6XI44_9PEZI</name>
<dbReference type="EMBL" id="PJEX01000091">
    <property type="protein sequence ID" value="TKW55628.1"/>
    <property type="molecule type" value="Genomic_DNA"/>
</dbReference>
<feature type="compositionally biased region" description="Basic and acidic residues" evidence="2">
    <location>
        <begin position="392"/>
        <end position="410"/>
    </location>
</feature>
<dbReference type="Pfam" id="PF00724">
    <property type="entry name" value="Oxidored_FMN"/>
    <property type="match status" value="1"/>
</dbReference>
<evidence type="ECO:0000256" key="1">
    <source>
        <dbReference type="ARBA" id="ARBA00022630"/>
    </source>
</evidence>
<sequence>MAAENTKLFQPLKVGKMDLAHRIVMAPLTRYRADDHSVPLPIVPQYYADRASAPGTLIITEATAVSPADVGDLDLPDFSTPAQIAAWKNVFDAIHAKGSYVFQQLWSLGRAADPSFVKGRGYKYFSSYDIQMSGRPCPPEALTEEEIWEKINSWRVAARNVVAAGGDGIEIHGAHGYLVDQFTRDSINKRTDKWGGSVENRARFLLEIIKAVVDEIGAERVALRLSPFATFQESYSSNTWEQTSYIIREIKKAGYKLAYLSLVEAVGNPVNLGIVPRQPTDDVQPFDEARPQTLDFILEEWDNQSPVIVAGGYLGDNARWAVDERYAKWDVAVAFGRYFISNPDLVFRVKDRIPFAPYDRTTFYNKKSNEGYNTYEFSDEYVKAHGSNGSAQRERRERISMGAMEKRGKA</sequence>
<keyword evidence="1" id="KW-0285">Flavoprotein</keyword>
<dbReference type="InterPro" id="IPR013785">
    <property type="entry name" value="Aldolase_TIM"/>
</dbReference>
<organism evidence="4 5">
    <name type="scientific">Colletotrichum tanaceti</name>
    <dbReference type="NCBI Taxonomy" id="1306861"/>
    <lineage>
        <taxon>Eukaryota</taxon>
        <taxon>Fungi</taxon>
        <taxon>Dikarya</taxon>
        <taxon>Ascomycota</taxon>
        <taxon>Pezizomycotina</taxon>
        <taxon>Sordariomycetes</taxon>
        <taxon>Hypocreomycetidae</taxon>
        <taxon>Glomerellales</taxon>
        <taxon>Glomerellaceae</taxon>
        <taxon>Colletotrichum</taxon>
        <taxon>Colletotrichum destructivum species complex</taxon>
    </lineage>
</organism>
<dbReference type="PANTHER" id="PTHR22893:SF91">
    <property type="entry name" value="NADPH DEHYDROGENASE 2-RELATED"/>
    <property type="match status" value="1"/>
</dbReference>
<protein>
    <submittedName>
        <fullName evidence="4">Chanoclavine-I aldehyde reductase</fullName>
    </submittedName>
</protein>
<dbReference type="CDD" id="cd02933">
    <property type="entry name" value="OYE_like_FMN"/>
    <property type="match status" value="1"/>
</dbReference>
<dbReference type="PANTHER" id="PTHR22893">
    <property type="entry name" value="NADH OXIDOREDUCTASE-RELATED"/>
    <property type="match status" value="1"/>
</dbReference>
<dbReference type="GO" id="GO:0003959">
    <property type="term" value="F:NADPH dehydrogenase activity"/>
    <property type="evidence" value="ECO:0007669"/>
    <property type="project" value="TreeGrafter"/>
</dbReference>
<dbReference type="Gene3D" id="3.20.20.70">
    <property type="entry name" value="Aldolase class I"/>
    <property type="match status" value="1"/>
</dbReference>
<reference evidence="4 5" key="1">
    <citation type="journal article" date="2019" name="PLoS ONE">
        <title>Comparative genome analysis indicates high evolutionary potential of pathogenicity genes in Colletotrichum tanaceti.</title>
        <authorList>
            <person name="Lelwala R.V."/>
            <person name="Korhonen P.K."/>
            <person name="Young N.D."/>
            <person name="Scott J.B."/>
            <person name="Ades P.A."/>
            <person name="Gasser R.B."/>
            <person name="Taylor P.W.J."/>
        </authorList>
    </citation>
    <scope>NUCLEOTIDE SEQUENCE [LARGE SCALE GENOMIC DNA]</scope>
    <source>
        <strain evidence="4">BRIP57314</strain>
    </source>
</reference>
<dbReference type="AlphaFoldDB" id="A0A4U6XI44"/>
<keyword evidence="5" id="KW-1185">Reference proteome</keyword>
<evidence type="ECO:0000259" key="3">
    <source>
        <dbReference type="Pfam" id="PF00724"/>
    </source>
</evidence>
<evidence type="ECO:0000256" key="2">
    <source>
        <dbReference type="SAM" id="MobiDB-lite"/>
    </source>
</evidence>
<evidence type="ECO:0000313" key="4">
    <source>
        <dbReference type="EMBL" id="TKW55628.1"/>
    </source>
</evidence>
<dbReference type="STRING" id="1306861.A0A4U6XI44"/>
<proteinExistence type="predicted"/>
<gene>
    <name evidence="4" type="primary">fgaOx3</name>
    <name evidence="4" type="ORF">CTA1_12649</name>
</gene>
<dbReference type="GO" id="GO:0010181">
    <property type="term" value="F:FMN binding"/>
    <property type="evidence" value="ECO:0007669"/>
    <property type="project" value="InterPro"/>
</dbReference>
<dbReference type="InterPro" id="IPR001155">
    <property type="entry name" value="OxRdtase_FMN_N"/>
</dbReference>
<evidence type="ECO:0000313" key="5">
    <source>
        <dbReference type="Proteomes" id="UP000310108"/>
    </source>
</evidence>
<dbReference type="FunFam" id="3.20.20.70:FF:000138">
    <property type="entry name" value="NADPH dehydrogenase 1"/>
    <property type="match status" value="1"/>
</dbReference>
<feature type="domain" description="NADH:flavin oxidoreductase/NADH oxidase N-terminal" evidence="3">
    <location>
        <begin position="7"/>
        <end position="353"/>
    </location>
</feature>
<dbReference type="Proteomes" id="UP000310108">
    <property type="component" value="Unassembled WGS sequence"/>
</dbReference>
<comment type="caution">
    <text evidence="4">The sequence shown here is derived from an EMBL/GenBank/DDBJ whole genome shotgun (WGS) entry which is preliminary data.</text>
</comment>
<accession>A0A4U6XI44</accession>
<dbReference type="InterPro" id="IPR045247">
    <property type="entry name" value="Oye-like"/>
</dbReference>
<dbReference type="SUPFAM" id="SSF51395">
    <property type="entry name" value="FMN-linked oxidoreductases"/>
    <property type="match status" value="1"/>
</dbReference>